<evidence type="ECO:0000256" key="1">
    <source>
        <dbReference type="SAM" id="Phobius"/>
    </source>
</evidence>
<reference evidence="2" key="1">
    <citation type="journal article" date="2015" name="Genome Biol. Evol.">
        <title>Organellar Genomes of White Spruce (Picea glauca): Assembly and Annotation.</title>
        <authorList>
            <person name="Jackman S.D."/>
            <person name="Warren R.L."/>
            <person name="Gibb E.A."/>
            <person name="Vandervalk B.P."/>
            <person name="Mohamadi H."/>
            <person name="Chu J."/>
            <person name="Raymond A."/>
            <person name="Pleasance S."/>
            <person name="Coope R."/>
            <person name="Wildung M.R."/>
            <person name="Ritland C.E."/>
            <person name="Bousquet J."/>
            <person name="Jones S.J."/>
            <person name="Bohlmann J."/>
            <person name="Birol I."/>
        </authorList>
    </citation>
    <scope>NUCLEOTIDE SEQUENCE [LARGE SCALE GENOMIC DNA]</scope>
    <source>
        <tissue evidence="2">Flushing bud</tissue>
    </source>
</reference>
<keyword evidence="1" id="KW-0812">Transmembrane</keyword>
<keyword evidence="1" id="KW-1133">Transmembrane helix</keyword>
<comment type="caution">
    <text evidence="2">The sequence shown here is derived from an EMBL/GenBank/DDBJ whole genome shotgun (WGS) entry which is preliminary data.</text>
</comment>
<name>A0A117NHT4_PICGL</name>
<proteinExistence type="predicted"/>
<gene>
    <name evidence="2" type="ORF">ABT39_MTgene4183</name>
</gene>
<keyword evidence="1" id="KW-0472">Membrane</keyword>
<evidence type="ECO:0000313" key="2">
    <source>
        <dbReference type="EMBL" id="KUM48847.1"/>
    </source>
</evidence>
<dbReference type="EMBL" id="LKAM01000004">
    <property type="protein sequence ID" value="KUM48847.1"/>
    <property type="molecule type" value="Genomic_DNA"/>
</dbReference>
<feature type="transmembrane region" description="Helical" evidence="1">
    <location>
        <begin position="24"/>
        <end position="42"/>
    </location>
</feature>
<protein>
    <submittedName>
        <fullName evidence="2">Uncharacterized protein</fullName>
    </submittedName>
</protein>
<dbReference type="AlphaFoldDB" id="A0A117NHT4"/>
<organism evidence="2">
    <name type="scientific">Picea glauca</name>
    <name type="common">White spruce</name>
    <name type="synonym">Pinus glauca</name>
    <dbReference type="NCBI Taxonomy" id="3330"/>
    <lineage>
        <taxon>Eukaryota</taxon>
        <taxon>Viridiplantae</taxon>
        <taxon>Streptophyta</taxon>
        <taxon>Embryophyta</taxon>
        <taxon>Tracheophyta</taxon>
        <taxon>Spermatophyta</taxon>
        <taxon>Pinopsida</taxon>
        <taxon>Pinidae</taxon>
        <taxon>Conifers I</taxon>
        <taxon>Pinales</taxon>
        <taxon>Pinaceae</taxon>
        <taxon>Picea</taxon>
    </lineage>
</organism>
<sequence>MEPGTGAWDRCLPRKAPKRMGSSWWLALTVIPYVLLLPKLPYPGVFISESLSFQHRCSRN</sequence>
<accession>A0A117NHT4</accession>
<keyword evidence="2" id="KW-0496">Mitochondrion</keyword>
<geneLocation type="mitochondrion" evidence="2"/>